<reference evidence="8 9" key="1">
    <citation type="submission" date="2023-07" db="EMBL/GenBank/DDBJ databases">
        <title>Sorghum-associated microbial communities from plants grown in Nebraska, USA.</title>
        <authorList>
            <person name="Schachtman D."/>
        </authorList>
    </citation>
    <scope>NUCLEOTIDE SEQUENCE [LARGE SCALE GENOMIC DNA]</scope>
    <source>
        <strain evidence="8 9">BE57</strain>
    </source>
</reference>
<dbReference type="PANTHER" id="PTHR43788:SF8">
    <property type="entry name" value="DNA-BINDING PROTEIN SMUBP-2"/>
    <property type="match status" value="1"/>
</dbReference>
<dbReference type="SMART" id="SM00382">
    <property type="entry name" value="AAA"/>
    <property type="match status" value="1"/>
</dbReference>
<dbReference type="SUPFAM" id="SSF52540">
    <property type="entry name" value="P-loop containing nucleoside triphosphate hydrolases"/>
    <property type="match status" value="1"/>
</dbReference>
<keyword evidence="2" id="KW-0547">Nucleotide-binding</keyword>
<keyword evidence="5" id="KW-0067">ATP-binding</keyword>
<dbReference type="InterPro" id="IPR041679">
    <property type="entry name" value="DNA2/NAM7-like_C"/>
</dbReference>
<dbReference type="Gene3D" id="2.40.30.270">
    <property type="match status" value="1"/>
</dbReference>
<organism evidence="8 9">
    <name type="scientific">Dyadobacter fermentans</name>
    <dbReference type="NCBI Taxonomy" id="94254"/>
    <lineage>
        <taxon>Bacteria</taxon>
        <taxon>Pseudomonadati</taxon>
        <taxon>Bacteroidota</taxon>
        <taxon>Cytophagia</taxon>
        <taxon>Cytophagales</taxon>
        <taxon>Spirosomataceae</taxon>
        <taxon>Dyadobacter</taxon>
    </lineage>
</organism>
<name>A0ABU1R4B1_9BACT</name>
<evidence type="ECO:0000256" key="4">
    <source>
        <dbReference type="ARBA" id="ARBA00022806"/>
    </source>
</evidence>
<dbReference type="RefSeq" id="WP_309989727.1">
    <property type="nucleotide sequence ID" value="NZ_JAVDTI010000006.1"/>
</dbReference>
<accession>A0ABU1R4B1</accession>
<evidence type="ECO:0000256" key="2">
    <source>
        <dbReference type="ARBA" id="ARBA00022741"/>
    </source>
</evidence>
<evidence type="ECO:0000256" key="1">
    <source>
        <dbReference type="ARBA" id="ARBA00007913"/>
    </source>
</evidence>
<feature type="domain" description="Helicase ATP-binding" evidence="7">
    <location>
        <begin position="175"/>
        <end position="380"/>
    </location>
</feature>
<feature type="domain" description="AAA+ ATPase" evidence="6">
    <location>
        <begin position="193"/>
        <end position="368"/>
    </location>
</feature>
<dbReference type="GO" id="GO:0004386">
    <property type="term" value="F:helicase activity"/>
    <property type="evidence" value="ECO:0007669"/>
    <property type="project" value="UniProtKB-KW"/>
</dbReference>
<dbReference type="CDD" id="cd18808">
    <property type="entry name" value="SF1_C_Upf1"/>
    <property type="match status" value="1"/>
</dbReference>
<dbReference type="Gene3D" id="3.40.50.300">
    <property type="entry name" value="P-loop containing nucleotide triphosphate hydrolases"/>
    <property type="match status" value="2"/>
</dbReference>
<evidence type="ECO:0000313" key="8">
    <source>
        <dbReference type="EMBL" id="MDR6808257.1"/>
    </source>
</evidence>
<keyword evidence="9" id="KW-1185">Reference proteome</keyword>
<dbReference type="Proteomes" id="UP001264980">
    <property type="component" value="Unassembled WGS sequence"/>
</dbReference>
<sequence>MDYFKRLLELLKIEREEDKQSYQRLIERSSVSERRAGGLAWYPIAIRGQEMSRGDYLTVEVERTTHQDVPHQLRFGMPAVLFSNHEPKKDRVEGVISHQGGNRLKITLRTDELPEWSRDGKLGIDLLFDDNSYDEMQSALKAADSIGSSDKEGHLIKVLTGEKAPSFDKDIYPVTLPKLNPSQQRAVQNILSAQELAIVHGPPGTGKTTTLVQAIKALVKKDSRPVLVVAPSNTAVDLLSEKLSEEGLNVLRVGNPVRVSERLSALTLDSKMSSHASVKDIKALKKQANEYKNMAHKYKRHFGKAERDQRKALFDEAHRIMKDVANMEQYIIDDLLTKTQVVTATLVGSNHFTVRNMKYRTVVIDEAGQALEPACWIPILKAEKVVFAGDHLQLPPTIKSEDAAKGGLATTLLEKCVALHPESVVLLEEQYRMNEAIMGYSSKVFYNGRLKAHESVAGRVLFPGEAPLAFIDTAGCGFDEKLEGTSSTNPEEAAFLFRHLSQLAVEFAQRNARPEDFPSIAIISPYKEQINILKDQLAHAVDLKPFLEKIAVNTIDSFQGQERDVVYISMTRSNTEGQIGFLADIRRMNVAMTRARKKLVVIGDSATLSVLPFYEHFIAYAEGLNAYQSAWEFSDL</sequence>
<evidence type="ECO:0000259" key="7">
    <source>
        <dbReference type="SMART" id="SM00487"/>
    </source>
</evidence>
<keyword evidence="3" id="KW-0378">Hydrolase</keyword>
<dbReference type="EMBL" id="JAVDTI010000006">
    <property type="protein sequence ID" value="MDR6808257.1"/>
    <property type="molecule type" value="Genomic_DNA"/>
</dbReference>
<protein>
    <submittedName>
        <fullName evidence="8">Superfamily I DNA and/or RNA helicase</fullName>
    </submittedName>
</protein>
<dbReference type="SMART" id="SM00487">
    <property type="entry name" value="DEXDc"/>
    <property type="match status" value="1"/>
</dbReference>
<dbReference type="PANTHER" id="PTHR43788">
    <property type="entry name" value="DNA2/NAM7 HELICASE FAMILY MEMBER"/>
    <property type="match status" value="1"/>
</dbReference>
<dbReference type="InterPro" id="IPR027417">
    <property type="entry name" value="P-loop_NTPase"/>
</dbReference>
<evidence type="ECO:0000313" key="9">
    <source>
        <dbReference type="Proteomes" id="UP001264980"/>
    </source>
</evidence>
<dbReference type="Pfam" id="PF13087">
    <property type="entry name" value="AAA_12"/>
    <property type="match status" value="1"/>
</dbReference>
<dbReference type="InterPro" id="IPR050534">
    <property type="entry name" value="Coronavir_polyprotein_1ab"/>
</dbReference>
<dbReference type="InterPro" id="IPR047187">
    <property type="entry name" value="SF1_C_Upf1"/>
</dbReference>
<dbReference type="InterPro" id="IPR041677">
    <property type="entry name" value="DNA2/NAM7_AAA_11"/>
</dbReference>
<dbReference type="InterPro" id="IPR014001">
    <property type="entry name" value="Helicase_ATP-bd"/>
</dbReference>
<dbReference type="InterPro" id="IPR003593">
    <property type="entry name" value="AAA+_ATPase"/>
</dbReference>
<keyword evidence="4 8" id="KW-0347">Helicase</keyword>
<proteinExistence type="inferred from homology"/>
<comment type="caution">
    <text evidence="8">The sequence shown here is derived from an EMBL/GenBank/DDBJ whole genome shotgun (WGS) entry which is preliminary data.</text>
</comment>
<evidence type="ECO:0000259" key="6">
    <source>
        <dbReference type="SMART" id="SM00382"/>
    </source>
</evidence>
<gene>
    <name evidence="8" type="ORF">J2W84_005319</name>
</gene>
<comment type="similarity">
    <text evidence="1">Belongs to the DNA2/NAM7 helicase family.</text>
</comment>
<evidence type="ECO:0000256" key="3">
    <source>
        <dbReference type="ARBA" id="ARBA00022801"/>
    </source>
</evidence>
<evidence type="ECO:0000256" key="5">
    <source>
        <dbReference type="ARBA" id="ARBA00022840"/>
    </source>
</evidence>
<dbReference type="Pfam" id="PF13086">
    <property type="entry name" value="AAA_11"/>
    <property type="match status" value="1"/>
</dbReference>